<reference evidence="1 2" key="1">
    <citation type="journal article" date="2013" name="Fungal Biol.">
        <title>Analysis of microsatellite markers in the genome of the plant pathogen Ceratocystis fimbriata.</title>
        <authorList>
            <person name="Simpson M.C."/>
            <person name="Wilken P.M."/>
            <person name="Coetzee M.P."/>
            <person name="Wingfield M.J."/>
            <person name="Wingfield B.D."/>
        </authorList>
    </citation>
    <scope>NUCLEOTIDE SEQUENCE [LARGE SCALE GENOMIC DNA]</scope>
    <source>
        <strain evidence="1 2">CBS 114723</strain>
    </source>
</reference>
<sequence length="36" mass="3811">MTFSVCVCVLAFPVPPEQAALAGYRYIPATLPCPPS</sequence>
<dbReference type="EMBL" id="APWK03000237">
    <property type="protein sequence ID" value="PHH49226.1"/>
    <property type="molecule type" value="Genomic_DNA"/>
</dbReference>
<reference evidence="1 2" key="2">
    <citation type="journal article" date="2013" name="IMA Fungus">
        <title>IMA Genome-F 1: Ceratocystis fimbriata: Draft nuclear genome sequence for the plant pathogen, Ceratocystis fimbriata.</title>
        <authorList>
            <person name="Wilken P.M."/>
            <person name="Steenkamp E.T."/>
            <person name="Wingfield M.J."/>
            <person name="de Beer Z.W."/>
            <person name="Wingfield B.D."/>
        </authorList>
    </citation>
    <scope>NUCLEOTIDE SEQUENCE [LARGE SCALE GENOMIC DNA]</scope>
    <source>
        <strain evidence="1 2">CBS 114723</strain>
    </source>
</reference>
<comment type="caution">
    <text evidence="1">The sequence shown here is derived from an EMBL/GenBank/DDBJ whole genome shotgun (WGS) entry which is preliminary data.</text>
</comment>
<name>A0A2C5WTC3_9PEZI</name>
<feature type="non-terminal residue" evidence="1">
    <location>
        <position position="36"/>
    </location>
</feature>
<gene>
    <name evidence="1" type="ORF">CFIMG_006830RA</name>
</gene>
<organism evidence="1 2">
    <name type="scientific">Ceratocystis fimbriata CBS 114723</name>
    <dbReference type="NCBI Taxonomy" id="1035309"/>
    <lineage>
        <taxon>Eukaryota</taxon>
        <taxon>Fungi</taxon>
        <taxon>Dikarya</taxon>
        <taxon>Ascomycota</taxon>
        <taxon>Pezizomycotina</taxon>
        <taxon>Sordariomycetes</taxon>
        <taxon>Hypocreomycetidae</taxon>
        <taxon>Microascales</taxon>
        <taxon>Ceratocystidaceae</taxon>
        <taxon>Ceratocystis</taxon>
    </lineage>
</organism>
<keyword evidence="2" id="KW-1185">Reference proteome</keyword>
<evidence type="ECO:0000313" key="2">
    <source>
        <dbReference type="Proteomes" id="UP000222788"/>
    </source>
</evidence>
<dbReference type="AlphaFoldDB" id="A0A2C5WTC3"/>
<proteinExistence type="predicted"/>
<dbReference type="Proteomes" id="UP000222788">
    <property type="component" value="Unassembled WGS sequence"/>
</dbReference>
<protein>
    <submittedName>
        <fullName evidence="1">Uncharacterized protein</fullName>
    </submittedName>
</protein>
<accession>A0A2C5WTC3</accession>
<evidence type="ECO:0000313" key="1">
    <source>
        <dbReference type="EMBL" id="PHH49226.1"/>
    </source>
</evidence>